<evidence type="ECO:0000256" key="2">
    <source>
        <dbReference type="ARBA" id="ARBA00022722"/>
    </source>
</evidence>
<dbReference type="EMBL" id="BART01006060">
    <property type="protein sequence ID" value="GAG57144.1"/>
    <property type="molecule type" value="Genomic_DNA"/>
</dbReference>
<dbReference type="Pfam" id="PF17214">
    <property type="entry name" value="KH_TffA"/>
    <property type="match status" value="1"/>
</dbReference>
<dbReference type="SUPFAM" id="SSF54814">
    <property type="entry name" value="Prokaryotic type KH domain (KH-domain type II)"/>
    <property type="match status" value="1"/>
</dbReference>
<dbReference type="PANTHER" id="PTHR11203">
    <property type="entry name" value="CLEAVAGE AND POLYADENYLATION SPECIFICITY FACTOR FAMILY MEMBER"/>
    <property type="match status" value="1"/>
</dbReference>
<keyword evidence="3" id="KW-0694">RNA-binding</keyword>
<keyword evidence="2" id="KW-0540">Nuclease</keyword>
<organism evidence="7">
    <name type="scientific">marine sediment metagenome</name>
    <dbReference type="NCBI Taxonomy" id="412755"/>
    <lineage>
        <taxon>unclassified sequences</taxon>
        <taxon>metagenomes</taxon>
        <taxon>ecological metagenomes</taxon>
    </lineage>
</organism>
<dbReference type="InterPro" id="IPR001279">
    <property type="entry name" value="Metallo-B-lactamas"/>
</dbReference>
<dbReference type="Gene3D" id="3.30.300.20">
    <property type="match status" value="1"/>
</dbReference>
<dbReference type="CDD" id="cd22532">
    <property type="entry name" value="KH-II_CPSF_arch_rpt1"/>
    <property type="match status" value="1"/>
</dbReference>
<dbReference type="AlphaFoldDB" id="X0YLL2"/>
<feature type="domain" description="Transcription termination factor FttA KH" evidence="6">
    <location>
        <begin position="5"/>
        <end position="66"/>
    </location>
</feature>
<dbReference type="InterPro" id="IPR050698">
    <property type="entry name" value="MBL"/>
</dbReference>
<keyword evidence="2" id="KW-0378">Hydrolase</keyword>
<dbReference type="PANTHER" id="PTHR11203:SF51">
    <property type="entry name" value="CLEAVAGE AND POLYADENYLATION SPECIFICITY FACTOR"/>
    <property type="match status" value="1"/>
</dbReference>
<gene>
    <name evidence="7" type="ORF">S01H4_13777</name>
</gene>
<evidence type="ECO:0008006" key="8">
    <source>
        <dbReference type="Google" id="ProtNLM"/>
    </source>
</evidence>
<sequence length="265" mass="30430">MSCERELNRIKAVIKKNLPADIKIKKIEFEGPDIAVYSENPKVLIDDANILKDLAKKMRKRIVVRWNFEKRRDMIETEKYIQDLIGEDAEISNIEFDENKGEVIIESAKPGLVIGKKGNNLTEIRRNTFWQPIAIRAPPIDSKTIKLIRGMLKTERAKQKQILLKIGKRIHRPTLFNDLRIRMTALGGFREVGRSCILIQTNDSNILLDCGVNVGNSNNQFPFFEVPQFLIRDLDAVVLTHAHLDHSGLQILKVWINCIILKTLN</sequence>
<evidence type="ECO:0000259" key="4">
    <source>
        <dbReference type="Pfam" id="PF00753"/>
    </source>
</evidence>
<evidence type="ECO:0000259" key="6">
    <source>
        <dbReference type="Pfam" id="PF17214"/>
    </source>
</evidence>
<dbReference type="Pfam" id="PF00753">
    <property type="entry name" value="Lactamase_B"/>
    <property type="match status" value="1"/>
</dbReference>
<name>X0YLL2_9ZZZZ</name>
<dbReference type="InterPro" id="IPR015946">
    <property type="entry name" value="KH_dom-like_a/b"/>
</dbReference>
<dbReference type="GO" id="GO:0003723">
    <property type="term" value="F:RNA binding"/>
    <property type="evidence" value="ECO:0007669"/>
    <property type="project" value="UniProtKB-KW"/>
</dbReference>
<dbReference type="GO" id="GO:0004521">
    <property type="term" value="F:RNA endonuclease activity"/>
    <property type="evidence" value="ECO:0007669"/>
    <property type="project" value="TreeGrafter"/>
</dbReference>
<dbReference type="InterPro" id="IPR004044">
    <property type="entry name" value="KH_dom_type_2"/>
</dbReference>
<feature type="domain" description="KH type-2" evidence="5">
    <location>
        <begin position="79"/>
        <end position="126"/>
    </location>
</feature>
<reference evidence="7" key="1">
    <citation type="journal article" date="2014" name="Front. Microbiol.">
        <title>High frequency of phylogenetically diverse reductive dehalogenase-homologous genes in deep subseafloor sedimentary metagenomes.</title>
        <authorList>
            <person name="Kawai M."/>
            <person name="Futagami T."/>
            <person name="Toyoda A."/>
            <person name="Takaki Y."/>
            <person name="Nishi S."/>
            <person name="Hori S."/>
            <person name="Arai W."/>
            <person name="Tsubouchi T."/>
            <person name="Morono Y."/>
            <person name="Uchiyama I."/>
            <person name="Ito T."/>
            <person name="Fujiyama A."/>
            <person name="Inagaki F."/>
            <person name="Takami H."/>
        </authorList>
    </citation>
    <scope>NUCLEOTIDE SEQUENCE</scope>
    <source>
        <strain evidence="7">Expedition CK06-06</strain>
    </source>
</reference>
<protein>
    <recommendedName>
        <fullName evidence="8">Metallo-beta-lactamase domain-containing protein</fullName>
    </recommendedName>
</protein>
<evidence type="ECO:0000256" key="3">
    <source>
        <dbReference type="ARBA" id="ARBA00022884"/>
    </source>
</evidence>
<feature type="domain" description="Metallo-beta-lactamase" evidence="4">
    <location>
        <begin position="193"/>
        <end position="248"/>
    </location>
</feature>
<dbReference type="Gene3D" id="3.60.15.10">
    <property type="entry name" value="Ribonuclease Z/Hydroxyacylglutathione hydrolase-like"/>
    <property type="match status" value="1"/>
</dbReference>
<evidence type="ECO:0000259" key="5">
    <source>
        <dbReference type="Pfam" id="PF07650"/>
    </source>
</evidence>
<accession>X0YLL2</accession>
<dbReference type="SUPFAM" id="SSF56281">
    <property type="entry name" value="Metallo-hydrolase/oxidoreductase"/>
    <property type="match status" value="1"/>
</dbReference>
<proteinExistence type="predicted"/>
<dbReference type="PROSITE" id="PS50084">
    <property type="entry name" value="KH_TYPE_1"/>
    <property type="match status" value="1"/>
</dbReference>
<dbReference type="Pfam" id="PF07650">
    <property type="entry name" value="KH_2"/>
    <property type="match status" value="1"/>
</dbReference>
<comment type="caution">
    <text evidence="7">The sequence shown here is derived from an EMBL/GenBank/DDBJ whole genome shotgun (WGS) entry which is preliminary data.</text>
</comment>
<comment type="cofactor">
    <cofactor evidence="1">
        <name>Zn(2+)</name>
        <dbReference type="ChEBI" id="CHEBI:29105"/>
    </cofactor>
</comment>
<dbReference type="InterPro" id="IPR036866">
    <property type="entry name" value="RibonucZ/Hydroxyglut_hydro"/>
</dbReference>
<evidence type="ECO:0000256" key="1">
    <source>
        <dbReference type="ARBA" id="ARBA00001947"/>
    </source>
</evidence>
<evidence type="ECO:0000313" key="7">
    <source>
        <dbReference type="EMBL" id="GAG57144.1"/>
    </source>
</evidence>
<dbReference type="InterPro" id="IPR033769">
    <property type="entry name" value="TffA_KH"/>
</dbReference>
<dbReference type="InterPro" id="IPR009019">
    <property type="entry name" value="KH_sf_prok-type"/>
</dbReference>
<dbReference type="Gene3D" id="3.30.300.230">
    <property type="match status" value="1"/>
</dbReference>